<reference evidence="1" key="1">
    <citation type="submission" date="2020-03" db="EMBL/GenBank/DDBJ databases">
        <title>A transcriptome and proteome of the tick Rhipicephalus microplus shaped by the genetic composition of its hosts and developmental stage.</title>
        <authorList>
            <person name="Garcia G.R."/>
            <person name="Ribeiro J.M.C."/>
            <person name="Maruyama S.R."/>
            <person name="Gardinasse L.G."/>
            <person name="Nelson K."/>
            <person name="Ferreira B.R."/>
            <person name="Andrade T.G."/>
            <person name="Santos I.K.F.M."/>
        </authorList>
    </citation>
    <scope>NUCLEOTIDE SEQUENCE</scope>
    <source>
        <strain evidence="1">NSGR</strain>
        <tissue evidence="1">Salivary glands</tissue>
    </source>
</reference>
<accession>A0A6G5AGM1</accession>
<protein>
    <submittedName>
        <fullName evidence="1">Uncharacterized protein</fullName>
    </submittedName>
</protein>
<name>A0A6G5AGM1_RHIMP</name>
<proteinExistence type="predicted"/>
<dbReference type="EMBL" id="GIKN01007868">
    <property type="protein sequence ID" value="NIE50141.1"/>
    <property type="molecule type" value="Transcribed_RNA"/>
</dbReference>
<evidence type="ECO:0000313" key="1">
    <source>
        <dbReference type="EMBL" id="NIE50141.1"/>
    </source>
</evidence>
<organism evidence="1">
    <name type="scientific">Rhipicephalus microplus</name>
    <name type="common">Cattle tick</name>
    <name type="synonym">Boophilus microplus</name>
    <dbReference type="NCBI Taxonomy" id="6941"/>
    <lineage>
        <taxon>Eukaryota</taxon>
        <taxon>Metazoa</taxon>
        <taxon>Ecdysozoa</taxon>
        <taxon>Arthropoda</taxon>
        <taxon>Chelicerata</taxon>
        <taxon>Arachnida</taxon>
        <taxon>Acari</taxon>
        <taxon>Parasitiformes</taxon>
        <taxon>Ixodida</taxon>
        <taxon>Ixodoidea</taxon>
        <taxon>Ixodidae</taxon>
        <taxon>Rhipicephalinae</taxon>
        <taxon>Rhipicephalus</taxon>
        <taxon>Boophilus</taxon>
    </lineage>
</organism>
<dbReference type="AlphaFoldDB" id="A0A6G5AGM1"/>
<sequence length="104" mass="11493">MYRMIAWQTQTTDPNMKIMTCASCNNMTTCHAHDALAAVSLASLIPNLVLRYVNTRRRYVTGANMVITRCVSCNNMTTCNAHDALVTVSPAFLILNLILRDANG</sequence>